<feature type="region of interest" description="Disordered" evidence="1">
    <location>
        <begin position="1"/>
        <end position="93"/>
    </location>
</feature>
<gene>
    <name evidence="2" type="ORF">ABUH87_13115</name>
</gene>
<name>A0ABV3RDM5_9SPHN</name>
<sequence length="93" mass="9326">MSQNGSQTGREDRGNEKDAAAQSSSSSAAAQQTTEQVTEDLGGVQGTAPASDESESASGALGPGAPSSEPVPDAGEIEWAGQVVKKPPTPERD</sequence>
<organism evidence="2 3">
    <name type="scientific">Novosphingobium rhizovicinum</name>
    <dbReference type="NCBI Taxonomy" id="3228928"/>
    <lineage>
        <taxon>Bacteria</taxon>
        <taxon>Pseudomonadati</taxon>
        <taxon>Pseudomonadota</taxon>
        <taxon>Alphaproteobacteria</taxon>
        <taxon>Sphingomonadales</taxon>
        <taxon>Sphingomonadaceae</taxon>
        <taxon>Novosphingobium</taxon>
    </lineage>
</organism>
<proteinExistence type="predicted"/>
<dbReference type="EMBL" id="JBFNXR010000050">
    <property type="protein sequence ID" value="MEW9856075.1"/>
    <property type="molecule type" value="Genomic_DNA"/>
</dbReference>
<accession>A0ABV3RDM5</accession>
<keyword evidence="3" id="KW-1185">Reference proteome</keyword>
<comment type="caution">
    <text evidence="2">The sequence shown here is derived from an EMBL/GenBank/DDBJ whole genome shotgun (WGS) entry which is preliminary data.</text>
</comment>
<feature type="compositionally biased region" description="Basic and acidic residues" evidence="1">
    <location>
        <begin position="9"/>
        <end position="19"/>
    </location>
</feature>
<evidence type="ECO:0000313" key="3">
    <source>
        <dbReference type="Proteomes" id="UP001556118"/>
    </source>
</evidence>
<dbReference type="RefSeq" id="WP_367774353.1">
    <property type="nucleotide sequence ID" value="NZ_JBFNXR010000050.1"/>
</dbReference>
<reference evidence="2 3" key="1">
    <citation type="submission" date="2024-06" db="EMBL/GenBank/DDBJ databases">
        <title>Novosphingobium rhizovicinus M1R2S20.</title>
        <authorList>
            <person name="Sun J.-Q."/>
        </authorList>
    </citation>
    <scope>NUCLEOTIDE SEQUENCE [LARGE SCALE GENOMIC DNA]</scope>
    <source>
        <strain evidence="2 3">M1R2S20</strain>
    </source>
</reference>
<evidence type="ECO:0000256" key="1">
    <source>
        <dbReference type="SAM" id="MobiDB-lite"/>
    </source>
</evidence>
<evidence type="ECO:0000313" key="2">
    <source>
        <dbReference type="EMBL" id="MEW9856075.1"/>
    </source>
</evidence>
<protein>
    <submittedName>
        <fullName evidence="2">Uncharacterized protein</fullName>
    </submittedName>
</protein>
<feature type="compositionally biased region" description="Low complexity" evidence="1">
    <location>
        <begin position="20"/>
        <end position="32"/>
    </location>
</feature>
<dbReference type="Proteomes" id="UP001556118">
    <property type="component" value="Unassembled WGS sequence"/>
</dbReference>